<sequence>MDWRRSSQIHCIPGSGTSSTVNGATVYHSNSTTPSSRSIPELSLANKLSKKLGCTVYLSLSVTCEFLDNWDVIDPVSRRPLSHEIQEALLKSFDTFFSQSVDPSL</sequence>
<protein>
    <submittedName>
        <fullName evidence="2">Uncharacterized protein</fullName>
    </submittedName>
</protein>
<gene>
    <name evidence="2" type="ORF">TR158650</name>
</gene>
<dbReference type="AlphaFoldDB" id="A0A0X3PHM5"/>
<reference evidence="2" key="1">
    <citation type="submission" date="2016-01" db="EMBL/GenBank/DDBJ databases">
        <title>Reference transcriptome for the parasite Schistocephalus solidus: insights into the molecular evolution of parasitism.</title>
        <authorList>
            <person name="Hebert F.O."/>
            <person name="Grambauer S."/>
            <person name="Barber I."/>
            <person name="Landry C.R."/>
            <person name="Aubin-Horth N."/>
        </authorList>
    </citation>
    <scope>NUCLEOTIDE SEQUENCE</scope>
</reference>
<organism evidence="2">
    <name type="scientific">Schistocephalus solidus</name>
    <name type="common">Tapeworm</name>
    <dbReference type="NCBI Taxonomy" id="70667"/>
    <lineage>
        <taxon>Eukaryota</taxon>
        <taxon>Metazoa</taxon>
        <taxon>Spiralia</taxon>
        <taxon>Lophotrochozoa</taxon>
        <taxon>Platyhelminthes</taxon>
        <taxon>Cestoda</taxon>
        <taxon>Eucestoda</taxon>
        <taxon>Diphyllobothriidea</taxon>
        <taxon>Diphyllobothriidae</taxon>
        <taxon>Schistocephalus</taxon>
    </lineage>
</organism>
<evidence type="ECO:0000313" key="2">
    <source>
        <dbReference type="EMBL" id="JAP51178.1"/>
    </source>
</evidence>
<feature type="compositionally biased region" description="Polar residues" evidence="1">
    <location>
        <begin position="15"/>
        <end position="38"/>
    </location>
</feature>
<feature type="region of interest" description="Disordered" evidence="1">
    <location>
        <begin position="1"/>
        <end position="38"/>
    </location>
</feature>
<name>A0A0X3PHM5_SCHSO</name>
<dbReference type="EMBL" id="GEEE01012047">
    <property type="protein sequence ID" value="JAP51178.1"/>
    <property type="molecule type" value="Transcribed_RNA"/>
</dbReference>
<accession>A0A0X3PHM5</accession>
<evidence type="ECO:0000256" key="1">
    <source>
        <dbReference type="SAM" id="MobiDB-lite"/>
    </source>
</evidence>
<proteinExistence type="predicted"/>
<dbReference type="EMBL" id="GEEE01008848">
    <property type="protein sequence ID" value="JAP54377.1"/>
    <property type="molecule type" value="Transcribed_RNA"/>
</dbReference>